<evidence type="ECO:0000313" key="2">
    <source>
        <dbReference type="EMBL" id="GCC52094.1"/>
    </source>
</evidence>
<protein>
    <recommendedName>
        <fullName evidence="1">DUF4476 domain-containing protein</fullName>
    </recommendedName>
</protein>
<accession>A0A401UB69</accession>
<dbReference type="AlphaFoldDB" id="A0A401UB69"/>
<evidence type="ECO:0000313" key="3">
    <source>
        <dbReference type="Proteomes" id="UP000288227"/>
    </source>
</evidence>
<sequence length="401" mass="46034">MGKYFKVELFNKVFGTLLESPNSYYVAEIKITYLVFDQTLKPMRALILFMLLILGLEAFAQDCTNPIDKSSFQEGFNQVAIQGTNAKKLDVALLFIKDKCLVSAQVKTMAQLFSEDQPRLIFSTTAFKRTSDPANFYEVMDAFTNLSYAFRLYDIIKAPVKKEPAVTVPVNPPLPIEQVLTFPRYNYPSSIRYAGVKGCNGPVANEEIFRRTANNAFYQPTEEAKEVVVVNAVETACFDFAQAMKLISTFRLEETKLKVLIKIFPRVYDQEAYRLGAQLFLDTKLREEWLKYASFYLAPPAPACEESDADFQKVLKKVQDKFFDHERISLIETLAIDHCFKVSQIKKMFTEISQAARKPDLLKKLYDKCPDKKNYYLLVDDLIFQSEKEELKSFIKSKGNN</sequence>
<feature type="domain" description="DUF4476" evidence="1">
    <location>
        <begin position="229"/>
        <end position="275"/>
    </location>
</feature>
<dbReference type="Proteomes" id="UP000288227">
    <property type="component" value="Unassembled WGS sequence"/>
</dbReference>
<organism evidence="2 3">
    <name type="scientific">Chryseotalea sanaruensis</name>
    <dbReference type="NCBI Taxonomy" id="2482724"/>
    <lineage>
        <taxon>Bacteria</taxon>
        <taxon>Pseudomonadati</taxon>
        <taxon>Bacteroidota</taxon>
        <taxon>Cytophagia</taxon>
        <taxon>Cytophagales</taxon>
        <taxon>Chryseotaleaceae</taxon>
        <taxon>Chryseotalea</taxon>
    </lineage>
</organism>
<name>A0A401UB69_9BACT</name>
<gene>
    <name evidence="2" type="ORF">SanaruYs_23260</name>
</gene>
<dbReference type="InterPro" id="IPR028011">
    <property type="entry name" value="DUF4476"/>
</dbReference>
<feature type="domain" description="DUF4476" evidence="1">
    <location>
        <begin position="307"/>
        <end position="395"/>
    </location>
</feature>
<keyword evidence="3" id="KW-1185">Reference proteome</keyword>
<comment type="caution">
    <text evidence="2">The sequence shown here is derived from an EMBL/GenBank/DDBJ whole genome shotgun (WGS) entry which is preliminary data.</text>
</comment>
<feature type="domain" description="DUF4476" evidence="1">
    <location>
        <begin position="68"/>
        <end position="147"/>
    </location>
</feature>
<proteinExistence type="predicted"/>
<dbReference type="EMBL" id="BHXQ01000004">
    <property type="protein sequence ID" value="GCC52094.1"/>
    <property type="molecule type" value="Genomic_DNA"/>
</dbReference>
<evidence type="ECO:0000259" key="1">
    <source>
        <dbReference type="Pfam" id="PF14771"/>
    </source>
</evidence>
<reference evidence="2 3" key="1">
    <citation type="submission" date="2018-11" db="EMBL/GenBank/DDBJ databases">
        <title>Chryseotalea sanarue gen. nov., sp., nov., a member of the family Cytophagaceae, isolated from a brackish lake in Hamamatsu Japan.</title>
        <authorList>
            <person name="Maejima Y."/>
            <person name="Iino T."/>
            <person name="Muraguchi Y."/>
            <person name="Fukuda K."/>
            <person name="Ohkuma M."/>
            <person name="Moriuchi R."/>
            <person name="Dohra H."/>
            <person name="Kimbara K."/>
            <person name="Shintani M."/>
        </authorList>
    </citation>
    <scope>NUCLEOTIDE SEQUENCE [LARGE SCALE GENOMIC DNA]</scope>
    <source>
        <strain evidence="2 3">Ys</strain>
    </source>
</reference>
<dbReference type="Pfam" id="PF14771">
    <property type="entry name" value="DUF4476"/>
    <property type="match status" value="3"/>
</dbReference>